<dbReference type="PANTHER" id="PTHR36985:SF1">
    <property type="entry name" value="TRANSLOCATION AND ASSEMBLY MODULE SUBUNIT TAMB"/>
    <property type="match status" value="1"/>
</dbReference>
<dbReference type="GO" id="GO:0097347">
    <property type="term" value="C:TAM protein secretion complex"/>
    <property type="evidence" value="ECO:0007669"/>
    <property type="project" value="TreeGrafter"/>
</dbReference>
<accession>A0A6I4KVH8</accession>
<dbReference type="EMBL" id="WKJZ01000001">
    <property type="protein sequence ID" value="MVW75924.1"/>
    <property type="molecule type" value="Genomic_DNA"/>
</dbReference>
<dbReference type="AlphaFoldDB" id="A0A6I4KVH8"/>
<dbReference type="Proteomes" id="UP000429555">
    <property type="component" value="Unassembled WGS sequence"/>
</dbReference>
<keyword evidence="4" id="KW-0472">Membrane</keyword>
<evidence type="ECO:0000313" key="7">
    <source>
        <dbReference type="Proteomes" id="UP000429555"/>
    </source>
</evidence>
<keyword evidence="7" id="KW-1185">Reference proteome</keyword>
<dbReference type="PANTHER" id="PTHR36985">
    <property type="entry name" value="TRANSLOCATION AND ASSEMBLY MODULE SUBUNIT TAMB"/>
    <property type="match status" value="1"/>
</dbReference>
<name>A0A6I4KVH8_9PSED</name>
<evidence type="ECO:0000313" key="6">
    <source>
        <dbReference type="EMBL" id="MVW75924.1"/>
    </source>
</evidence>
<keyword evidence="2" id="KW-0812">Transmembrane</keyword>
<keyword evidence="3" id="KW-1133">Transmembrane helix</keyword>
<sequence length="1221" mass="133240">MNGLRRAWLASLALLIPVVLGLGFLLGNESAGRWLLQQLPGLSSEGFSGHLGGNWQTEQLVWQQGQDRIEIKALAISWSPACLLRWQLCIERLQAERLDMHFAADEPADSQPITLPELSLPLSLKLEQLQLGSLWLNNAEQLRELQLSAGWTAQGLQIKRLALLRDDLTLELQGQVDTRGDWPLALSGALQLPEVEQQAWNLALQVSGNLRQRLQLQVESSGYLDGRLSGEVQALAEHLPAQLNLEVDSFKASAELPQTLRLQQLQLTAKGDLQAGYRIKGSAGLGSEAEPVALALQALLNAQGMQLEQLRLSAEDQQQIELSGELDWQQALSVDSRFSWQDFPWQRLYPMEQPPPVILRTLQGELAYAQGNYLGYFAAELDGPAGAFSLQSPLSGDLTQVFLPEVKLAAGQGRVEGQARLGFAGALEWQAQLQVSGLDPAYWLAELPGTLDGTVQSQGSLVDDQLQLDTAIDLDGRLRGQPARLQTRLSGKAQRWELSALQLRLGDNRIDGQGHLQEQLQGQFSLRLPRLGQLWPGLQGRLEGQLKLAGSLSAPQGQFNLNGQRLVYGEQRLQALQLSASLDAAQRGALNLQGRGLASGDSELGQLRLQGSGNLQQHQLELSLSGPQLDSLLALEGGLNQGDWRGRLSRGELSSSGQDWRLQQPASLERLADGRLNLGAHCWRSGAASLCADNQRLLPEPSLRYHLRDLPMTSLSRALPQDFRWQGQLNGELQLDLPSSGPTGQIELDAGSGTWQVLEQGQWLDFAYSSLRLSSQLRPQRIDNLIELRGPRLGNLSLQAQLDPRPAAKPLTGSFRLEHLDLAIARPFLPLVERLVGQLDGQGTLSGTLLAPQVQGQVRLSDGEIGGSQLPIEFSQLQLQAQIRGNQLQLDGNWRSGEQGQGRLDGELHWAEGLRGELQVRGTDLPLRVEPYAQLQLDSDLRLGLQDQQLSVQGRVDIPRGAIAIRELPPSTVQVSQDAQIVGREPDTASSMDVRMDIDVQVGRERLSFSGFGLDAELAGRVHIGDNLDTRGELQLNKGRFRAYGQRLNIRRARLLFAGPIGQPFLDVEAIRRVDGVVAGLRLSGSAEQPRSEVFSEPAMSQEQALSYLVMGRPLGQGGGDSAMLAQAALALGMAGTSPLFTGIAETLGIGDFQMDTEGSGLTTSVVASGQLSERLSLRYGVGVFEPAGTLALRYDLTRKLYLEAASGLASSLDIFYRRDF</sequence>
<proteinExistence type="predicted"/>
<comment type="subcellular location">
    <subcellularLocation>
        <location evidence="1">Membrane</location>
        <topology evidence="1">Single-pass membrane protein</topology>
    </subcellularLocation>
</comment>
<dbReference type="GO" id="GO:0009306">
    <property type="term" value="P:protein secretion"/>
    <property type="evidence" value="ECO:0007669"/>
    <property type="project" value="InterPro"/>
</dbReference>
<evidence type="ECO:0000256" key="1">
    <source>
        <dbReference type="ARBA" id="ARBA00004167"/>
    </source>
</evidence>
<organism evidence="6 7">
    <name type="scientific">Pseudomonas xionganensis</name>
    <dbReference type="NCBI Taxonomy" id="2654845"/>
    <lineage>
        <taxon>Bacteria</taxon>
        <taxon>Pseudomonadati</taxon>
        <taxon>Pseudomonadota</taxon>
        <taxon>Gammaproteobacteria</taxon>
        <taxon>Pseudomonadales</taxon>
        <taxon>Pseudomonadaceae</taxon>
        <taxon>Pseudomonas</taxon>
    </lineage>
</organism>
<evidence type="ECO:0000256" key="2">
    <source>
        <dbReference type="ARBA" id="ARBA00022692"/>
    </source>
</evidence>
<gene>
    <name evidence="6" type="ORF">GJV18_11410</name>
</gene>
<dbReference type="Pfam" id="PF04357">
    <property type="entry name" value="TamB"/>
    <property type="match status" value="1"/>
</dbReference>
<evidence type="ECO:0000259" key="5">
    <source>
        <dbReference type="Pfam" id="PF04357"/>
    </source>
</evidence>
<comment type="caution">
    <text evidence="6">The sequence shown here is derived from an EMBL/GenBank/DDBJ whole genome shotgun (WGS) entry which is preliminary data.</text>
</comment>
<feature type="domain" description="Translocation and assembly module TamB C-terminal" evidence="5">
    <location>
        <begin position="896"/>
        <end position="1221"/>
    </location>
</feature>
<protein>
    <submittedName>
        <fullName evidence="6">Translocation/assembly module TamB</fullName>
    </submittedName>
</protein>
<evidence type="ECO:0000256" key="3">
    <source>
        <dbReference type="ARBA" id="ARBA00022989"/>
    </source>
</evidence>
<evidence type="ECO:0000256" key="4">
    <source>
        <dbReference type="ARBA" id="ARBA00023136"/>
    </source>
</evidence>
<dbReference type="RefSeq" id="WP_160345502.1">
    <property type="nucleotide sequence ID" value="NZ_WKJZ01000001.1"/>
</dbReference>
<dbReference type="InterPro" id="IPR007452">
    <property type="entry name" value="TamB_C"/>
</dbReference>
<dbReference type="GO" id="GO:0005886">
    <property type="term" value="C:plasma membrane"/>
    <property type="evidence" value="ECO:0007669"/>
    <property type="project" value="InterPro"/>
</dbReference>
<reference evidence="6 7" key="1">
    <citation type="submission" date="2019-11" db="EMBL/GenBank/DDBJ databases">
        <title>Pseudomonas flavidum sp. nov., isolated from Baiyang Lake.</title>
        <authorList>
            <person name="Zhao Y."/>
        </authorList>
    </citation>
    <scope>NUCLEOTIDE SEQUENCE [LARGE SCALE GENOMIC DNA]</scope>
    <source>
        <strain evidence="7">R-22-3 w-18</strain>
    </source>
</reference>